<evidence type="ECO:0000313" key="2">
    <source>
        <dbReference type="Proteomes" id="UP000183700"/>
    </source>
</evidence>
<gene>
    <name evidence="1" type="ORF">RV00_GL001275</name>
</gene>
<dbReference type="EMBL" id="JXKM01000002">
    <property type="protein sequence ID" value="OJG36830.1"/>
    <property type="molecule type" value="Genomic_DNA"/>
</dbReference>
<comment type="caution">
    <text evidence="1">The sequence shown here is derived from an EMBL/GenBank/DDBJ whole genome shotgun (WGS) entry which is preliminary data.</text>
</comment>
<dbReference type="AlphaFoldDB" id="A0A1L8SXR0"/>
<reference evidence="1 2" key="1">
    <citation type="submission" date="2014-12" db="EMBL/GenBank/DDBJ databases">
        <title>Draft genome sequences of 29 type strains of Enterococci.</title>
        <authorList>
            <person name="Zhong Z."/>
            <person name="Sun Z."/>
            <person name="Liu W."/>
            <person name="Zhang W."/>
            <person name="Zhang H."/>
        </authorList>
    </citation>
    <scope>NUCLEOTIDE SEQUENCE [LARGE SCALE GENOMIC DNA]</scope>
    <source>
        <strain evidence="1 2">DSM 22802</strain>
    </source>
</reference>
<dbReference type="Proteomes" id="UP000183700">
    <property type="component" value="Unassembled WGS sequence"/>
</dbReference>
<dbReference type="STRING" id="319970.RV00_GL001275"/>
<protein>
    <submittedName>
        <fullName evidence="1">Uncharacterized protein</fullName>
    </submittedName>
</protein>
<evidence type="ECO:0000313" key="1">
    <source>
        <dbReference type="EMBL" id="OJG36830.1"/>
    </source>
</evidence>
<accession>A0A1L8SXR0</accession>
<proteinExistence type="predicted"/>
<organism evidence="1 2">
    <name type="scientific">Enterococcus devriesei</name>
    <dbReference type="NCBI Taxonomy" id="319970"/>
    <lineage>
        <taxon>Bacteria</taxon>
        <taxon>Bacillati</taxon>
        <taxon>Bacillota</taxon>
        <taxon>Bacilli</taxon>
        <taxon>Lactobacillales</taxon>
        <taxon>Enterococcaceae</taxon>
        <taxon>Enterococcus</taxon>
    </lineage>
</organism>
<name>A0A1L8SXR0_9ENTE</name>
<keyword evidence="2" id="KW-1185">Reference proteome</keyword>
<sequence length="39" mass="4538">MIFVDNLTKNDVEKSLILLFENVYKKNDPCYTSVSKTNI</sequence>